<reference evidence="1" key="1">
    <citation type="journal article" date="2015" name="Nature">
        <title>Complex archaea that bridge the gap between prokaryotes and eukaryotes.</title>
        <authorList>
            <person name="Spang A."/>
            <person name="Saw J.H."/>
            <person name="Jorgensen S.L."/>
            <person name="Zaremba-Niedzwiedzka K."/>
            <person name="Martijn J."/>
            <person name="Lind A.E."/>
            <person name="van Eijk R."/>
            <person name="Schleper C."/>
            <person name="Guy L."/>
            <person name="Ettema T.J."/>
        </authorList>
    </citation>
    <scope>NUCLEOTIDE SEQUENCE</scope>
</reference>
<gene>
    <name evidence="1" type="ORF">LCGC14_1463370</name>
</gene>
<dbReference type="AlphaFoldDB" id="A0A0F9MGD2"/>
<accession>A0A0F9MGD2</accession>
<organism evidence="1">
    <name type="scientific">marine sediment metagenome</name>
    <dbReference type="NCBI Taxonomy" id="412755"/>
    <lineage>
        <taxon>unclassified sequences</taxon>
        <taxon>metagenomes</taxon>
        <taxon>ecological metagenomes</taxon>
    </lineage>
</organism>
<proteinExistence type="predicted"/>
<sequence length="126" mass="13587">ATIGIQDSAAAGDHDGITNANLAAVHEFGAPSVGIPSRSFMRAPFDANLDKYTRFMSERAHDLRRSFRIILGQTAQLVKSDMIRAIDDGLVPPLRPATVERKGSSKPLIDTGQLKQSITTKVEDVG</sequence>
<evidence type="ECO:0000313" key="1">
    <source>
        <dbReference type="EMBL" id="KKM68182.1"/>
    </source>
</evidence>
<protein>
    <submittedName>
        <fullName evidence="1">Uncharacterized protein</fullName>
    </submittedName>
</protein>
<name>A0A0F9MGD2_9ZZZZ</name>
<feature type="non-terminal residue" evidence="1">
    <location>
        <position position="1"/>
    </location>
</feature>
<comment type="caution">
    <text evidence="1">The sequence shown here is derived from an EMBL/GenBank/DDBJ whole genome shotgun (WGS) entry which is preliminary data.</text>
</comment>
<dbReference type="EMBL" id="LAZR01010213">
    <property type="protein sequence ID" value="KKM68182.1"/>
    <property type="molecule type" value="Genomic_DNA"/>
</dbReference>